<keyword evidence="2" id="KW-0378">Hydrolase</keyword>
<feature type="signal peptide" evidence="4">
    <location>
        <begin position="1"/>
        <end position="36"/>
    </location>
</feature>
<evidence type="ECO:0000256" key="3">
    <source>
        <dbReference type="SAM" id="MobiDB-lite"/>
    </source>
</evidence>
<evidence type="ECO:0000256" key="1">
    <source>
        <dbReference type="ARBA" id="ARBA00008779"/>
    </source>
</evidence>
<dbReference type="InterPro" id="IPR024607">
    <property type="entry name" value="Sulfatase_CS"/>
</dbReference>
<reference evidence="6" key="1">
    <citation type="submission" date="2022-06" db="EMBL/GenBank/DDBJ databases">
        <title>Akkermansia biwalacus sp. nov., an anaerobic mucin-degrading bacterium isolated from human intestine.</title>
        <authorList>
            <person name="Kobayashi Y."/>
            <person name="Inoue S."/>
            <person name="Kawahara T."/>
            <person name="Kohda N."/>
        </authorList>
    </citation>
    <scope>NUCLEOTIDE SEQUENCE</scope>
    <source>
        <strain evidence="6">WON2089</strain>
    </source>
</reference>
<feature type="chain" id="PRO_5045826034" description="N-sulphoglucosamine sulphohydrolase C-terminal domain-containing protein" evidence="4">
    <location>
        <begin position="37"/>
        <end position="567"/>
    </location>
</feature>
<protein>
    <recommendedName>
        <fullName evidence="5">N-sulphoglucosamine sulphohydrolase C-terminal domain-containing protein</fullName>
    </recommendedName>
</protein>
<dbReference type="InterPro" id="IPR032506">
    <property type="entry name" value="SGSH_C"/>
</dbReference>
<dbReference type="EMBL" id="AP025943">
    <property type="protein sequence ID" value="BDL43657.1"/>
    <property type="molecule type" value="Genomic_DNA"/>
</dbReference>
<accession>A0ABM7ZG55</accession>
<sequence>MTLTWCVRSISFTTMSSLKTIIAGTLVLLAASPLMAQTASEKNKKPNILFIITDDHAYQTLGTSKQDSPVALPNFNKLAKQGMVFDRSYCANSLCGPSRACILTGRHSHMNGFVFNGQHPLDGSQPTYPKMLQKAGYQTALFGKWHLESNPTGFDTWEIFPGQGSYYNPDFIIPKPDGKGRQTKRFPGYATDVVTDKSIQWLENRDKDKPFLLVVGHKAPHRAWCPALRHLGKVNTSKLTPPANFHDDYANRPEFLKKNQQTVARHMAIYSDLKVLKDQVPEEMRKSIVSPGYGWDLGELGRMTPEERKKWTDYYAKRTKSLVDGMKSGKLKDPKAFAEWKWHAYMEDYLGCLLSVDDSIGRLMKYLDKEGISKDTLVIYCGDQGFYMGEHGMYDKRWIFEESLRMPLIMKWPGKIPAGTRNNTMVQNIDYAPTIVSAAGADTPENMNTFQGISLLPTAFTNKKPDQWRDAIYYCFYENPGEHNAPRHDGIRTDRYTLSYIWTSDEWMLFDMQKDPMQMKNVINDPAYKTTAEQLKKRYQELRKTYKVPENCPGGKGTPIPKFDATW</sequence>
<dbReference type="InterPro" id="IPR017850">
    <property type="entry name" value="Alkaline_phosphatase_core_sf"/>
</dbReference>
<evidence type="ECO:0000313" key="6">
    <source>
        <dbReference type="EMBL" id="BDL43657.1"/>
    </source>
</evidence>
<dbReference type="Proteomes" id="UP001062263">
    <property type="component" value="Chromosome"/>
</dbReference>
<feature type="region of interest" description="Disordered" evidence="3">
    <location>
        <begin position="548"/>
        <end position="567"/>
    </location>
</feature>
<keyword evidence="7" id="KW-1185">Reference proteome</keyword>
<dbReference type="PROSITE" id="PS00523">
    <property type="entry name" value="SULFATASE_1"/>
    <property type="match status" value="1"/>
</dbReference>
<evidence type="ECO:0000256" key="4">
    <source>
        <dbReference type="SAM" id="SignalP"/>
    </source>
</evidence>
<evidence type="ECO:0000259" key="5">
    <source>
        <dbReference type="Pfam" id="PF16347"/>
    </source>
</evidence>
<dbReference type="SUPFAM" id="SSF53649">
    <property type="entry name" value="Alkaline phosphatase-like"/>
    <property type="match status" value="1"/>
</dbReference>
<name>A0ABM7ZG55_9BACT</name>
<proteinExistence type="inferred from homology"/>
<dbReference type="PANTHER" id="PTHR43108:SF6">
    <property type="entry name" value="N-SULPHOGLUCOSAMINE SULPHOHYDROLASE"/>
    <property type="match status" value="1"/>
</dbReference>
<comment type="similarity">
    <text evidence="1">Belongs to the sulfatase family.</text>
</comment>
<evidence type="ECO:0000313" key="7">
    <source>
        <dbReference type="Proteomes" id="UP001062263"/>
    </source>
</evidence>
<dbReference type="Pfam" id="PF16347">
    <property type="entry name" value="SGSH_C"/>
    <property type="match status" value="1"/>
</dbReference>
<dbReference type="PANTHER" id="PTHR43108">
    <property type="entry name" value="N-ACETYLGLUCOSAMINE-6-SULFATASE FAMILY MEMBER"/>
    <property type="match status" value="1"/>
</dbReference>
<organism evidence="6 7">
    <name type="scientific">Akkermansia biwaensis</name>
    <dbReference type="NCBI Taxonomy" id="2946555"/>
    <lineage>
        <taxon>Bacteria</taxon>
        <taxon>Pseudomonadati</taxon>
        <taxon>Verrucomicrobiota</taxon>
        <taxon>Verrucomicrobiia</taxon>
        <taxon>Verrucomicrobiales</taxon>
        <taxon>Akkermansiaceae</taxon>
        <taxon>Akkermansia</taxon>
    </lineage>
</organism>
<evidence type="ECO:0000256" key="2">
    <source>
        <dbReference type="ARBA" id="ARBA00022801"/>
    </source>
</evidence>
<dbReference type="Gene3D" id="3.40.720.10">
    <property type="entry name" value="Alkaline Phosphatase, subunit A"/>
    <property type="match status" value="2"/>
</dbReference>
<keyword evidence="4" id="KW-0732">Signal</keyword>
<dbReference type="CDD" id="cd16031">
    <property type="entry name" value="G6S_like"/>
    <property type="match status" value="1"/>
</dbReference>
<feature type="domain" description="N-sulphoglucosamine sulphohydrolase C-terminal" evidence="5">
    <location>
        <begin position="389"/>
        <end position="544"/>
    </location>
</feature>
<gene>
    <name evidence="6" type="ORF">Abiwalacus_12310</name>
</gene>